<comment type="function">
    <text evidence="24">Bifunctional aspartate kinase and homoserine dehydrogenase that catalyzes the first and the third steps toward the synthesis of lysine, methionine and threonine from aspartate.</text>
</comment>
<comment type="catalytic activity">
    <reaction evidence="26">
        <text>L-homoserine + NADP(+) = L-aspartate 4-semialdehyde + NADPH + H(+)</text>
        <dbReference type="Rhea" id="RHEA:15761"/>
        <dbReference type="ChEBI" id="CHEBI:15378"/>
        <dbReference type="ChEBI" id="CHEBI:57476"/>
        <dbReference type="ChEBI" id="CHEBI:57783"/>
        <dbReference type="ChEBI" id="CHEBI:58349"/>
        <dbReference type="ChEBI" id="CHEBI:537519"/>
        <dbReference type="EC" id="1.1.1.3"/>
    </reaction>
    <physiologicalReaction direction="right-to-left" evidence="26">
        <dbReference type="Rhea" id="RHEA:15763"/>
    </physiologicalReaction>
</comment>
<dbReference type="EMBL" id="QOVK01000008">
    <property type="protein sequence ID" value="RXG21284.1"/>
    <property type="molecule type" value="Genomic_DNA"/>
</dbReference>
<dbReference type="SUPFAM" id="SSF53633">
    <property type="entry name" value="Carbamate kinase-like"/>
    <property type="match status" value="1"/>
</dbReference>
<dbReference type="InterPro" id="IPR042199">
    <property type="entry name" value="AsparK_Bifunc_asparK/hSer_DH"/>
</dbReference>
<evidence type="ECO:0000256" key="24">
    <source>
        <dbReference type="ARBA" id="ARBA00044938"/>
    </source>
</evidence>
<evidence type="ECO:0000256" key="17">
    <source>
        <dbReference type="ARBA" id="ARBA00022857"/>
    </source>
</evidence>
<dbReference type="NCBIfam" id="NF006959">
    <property type="entry name" value="PRK09436.1"/>
    <property type="match status" value="1"/>
</dbReference>
<evidence type="ECO:0000256" key="2">
    <source>
        <dbReference type="ARBA" id="ARBA00004766"/>
    </source>
</evidence>
<protein>
    <submittedName>
        <fullName evidence="29">Aspartate kinase /homoserine dehydrogenase</fullName>
    </submittedName>
</protein>
<evidence type="ECO:0000256" key="22">
    <source>
        <dbReference type="ARBA" id="ARBA00023167"/>
    </source>
</evidence>
<evidence type="ECO:0000256" key="16">
    <source>
        <dbReference type="ARBA" id="ARBA00022840"/>
    </source>
</evidence>
<dbReference type="InterPro" id="IPR001342">
    <property type="entry name" value="HDH_cat"/>
</dbReference>
<comment type="catalytic activity">
    <reaction evidence="27">
        <text>L-homoserine + NAD(+) = L-aspartate 4-semialdehyde + NADH + H(+)</text>
        <dbReference type="Rhea" id="RHEA:15757"/>
        <dbReference type="ChEBI" id="CHEBI:15378"/>
        <dbReference type="ChEBI" id="CHEBI:57476"/>
        <dbReference type="ChEBI" id="CHEBI:57540"/>
        <dbReference type="ChEBI" id="CHEBI:57945"/>
        <dbReference type="ChEBI" id="CHEBI:537519"/>
        <dbReference type="EC" id="1.1.1.3"/>
    </reaction>
    <physiologicalReaction direction="right-to-left" evidence="27">
        <dbReference type="Rhea" id="RHEA:15759"/>
    </physiologicalReaction>
</comment>
<dbReference type="NCBIfam" id="TIGR00657">
    <property type="entry name" value="asp_kinases"/>
    <property type="match status" value="1"/>
</dbReference>
<dbReference type="Gene3D" id="3.40.50.720">
    <property type="entry name" value="NAD(P)-binding Rossmann-like Domain"/>
    <property type="match status" value="1"/>
</dbReference>
<dbReference type="InterPro" id="IPR036393">
    <property type="entry name" value="AceGlu_kinase-like_sf"/>
</dbReference>
<evidence type="ECO:0000256" key="14">
    <source>
        <dbReference type="ARBA" id="ARBA00022741"/>
    </source>
</evidence>
<keyword evidence="11" id="KW-0808">Transferase</keyword>
<keyword evidence="16" id="KW-0067">ATP-binding</keyword>
<dbReference type="InterPro" id="IPR049638">
    <property type="entry name" value="AK-HD"/>
</dbReference>
<evidence type="ECO:0000256" key="19">
    <source>
        <dbReference type="ARBA" id="ARBA00023027"/>
    </source>
</evidence>
<keyword evidence="12" id="KW-0791">Threonine biosynthesis</keyword>
<comment type="pathway">
    <text evidence="4">Amino-acid biosynthesis; L-threonine biosynthesis; L-threonine from L-aspartate: step 3/5.</text>
</comment>
<evidence type="ECO:0000256" key="12">
    <source>
        <dbReference type="ARBA" id="ARBA00022697"/>
    </source>
</evidence>
<comment type="catalytic activity">
    <reaction evidence="25">
        <text>L-aspartate + ATP = 4-phospho-L-aspartate + ADP</text>
        <dbReference type="Rhea" id="RHEA:23776"/>
        <dbReference type="ChEBI" id="CHEBI:29991"/>
        <dbReference type="ChEBI" id="CHEBI:30616"/>
        <dbReference type="ChEBI" id="CHEBI:57535"/>
        <dbReference type="ChEBI" id="CHEBI:456216"/>
        <dbReference type="EC" id="2.7.2.4"/>
    </reaction>
    <physiologicalReaction direction="left-to-right" evidence="25">
        <dbReference type="Rhea" id="RHEA:23777"/>
    </physiologicalReaction>
</comment>
<comment type="subunit">
    <text evidence="9">Homotetramer.</text>
</comment>
<dbReference type="CDD" id="cd04921">
    <property type="entry name" value="ACT_AKi-HSDH-ThrA-like_1"/>
    <property type="match status" value="1"/>
</dbReference>
<evidence type="ECO:0000256" key="1">
    <source>
        <dbReference type="ARBA" id="ARBA00001920"/>
    </source>
</evidence>
<keyword evidence="20" id="KW-0915">Sodium</keyword>
<evidence type="ECO:0000256" key="9">
    <source>
        <dbReference type="ARBA" id="ARBA00011881"/>
    </source>
</evidence>
<dbReference type="RefSeq" id="WP_128765585.1">
    <property type="nucleotide sequence ID" value="NZ_JBHUOO010000025.1"/>
</dbReference>
<dbReference type="PROSITE" id="PS51671">
    <property type="entry name" value="ACT"/>
    <property type="match status" value="2"/>
</dbReference>
<evidence type="ECO:0000313" key="29">
    <source>
        <dbReference type="EMBL" id="RXG21284.1"/>
    </source>
</evidence>
<dbReference type="PANTHER" id="PTHR43070:SF3">
    <property type="entry name" value="HOMOSERINE DEHYDROGENASE"/>
    <property type="match status" value="1"/>
</dbReference>
<evidence type="ECO:0000256" key="10">
    <source>
        <dbReference type="ARBA" id="ARBA00022605"/>
    </source>
</evidence>
<evidence type="ECO:0000256" key="18">
    <source>
        <dbReference type="ARBA" id="ARBA00023002"/>
    </source>
</evidence>
<dbReference type="Gene3D" id="3.30.2130.10">
    <property type="entry name" value="VC0802-like"/>
    <property type="match status" value="2"/>
</dbReference>
<comment type="cofactor">
    <cofactor evidence="1">
        <name>a metal cation</name>
        <dbReference type="ChEBI" id="CHEBI:25213"/>
    </cofactor>
</comment>
<comment type="pathway">
    <text evidence="2">Amino-acid biosynthesis; L-lysine biosynthesis via DAP pathway; (S)-tetrahydrodipicolinate from L-aspartate: step 1/4.</text>
</comment>
<evidence type="ECO:0000256" key="4">
    <source>
        <dbReference type="ARBA" id="ARBA00005056"/>
    </source>
</evidence>
<dbReference type="InterPro" id="IPR005106">
    <property type="entry name" value="Asp/hSer_DH_NAD-bd"/>
</dbReference>
<dbReference type="SUPFAM" id="SSF55021">
    <property type="entry name" value="ACT-like"/>
    <property type="match status" value="2"/>
</dbReference>
<dbReference type="UniPathway" id="UPA00051">
    <property type="reaction ID" value="UER00462"/>
</dbReference>
<evidence type="ECO:0000256" key="20">
    <source>
        <dbReference type="ARBA" id="ARBA00023053"/>
    </source>
</evidence>
<dbReference type="GO" id="GO:0046872">
    <property type="term" value="F:metal ion binding"/>
    <property type="evidence" value="ECO:0007669"/>
    <property type="project" value="UniProtKB-KW"/>
</dbReference>
<evidence type="ECO:0000256" key="26">
    <source>
        <dbReference type="ARBA" id="ARBA00048841"/>
    </source>
</evidence>
<dbReference type="GO" id="GO:0005524">
    <property type="term" value="F:ATP binding"/>
    <property type="evidence" value="ECO:0007669"/>
    <property type="project" value="UniProtKB-KW"/>
</dbReference>
<reference evidence="29 30" key="1">
    <citation type="submission" date="2018-07" db="EMBL/GenBank/DDBJ databases">
        <title>Leeuwenhoekiella genomics.</title>
        <authorList>
            <person name="Tahon G."/>
            <person name="Willems A."/>
        </authorList>
    </citation>
    <scope>NUCLEOTIDE SEQUENCE [LARGE SCALE GENOMIC DNA]</scope>
    <source>
        <strain evidence="29 30">LMG 29608</strain>
    </source>
</reference>
<evidence type="ECO:0000256" key="11">
    <source>
        <dbReference type="ARBA" id="ARBA00022679"/>
    </source>
</evidence>
<evidence type="ECO:0000256" key="7">
    <source>
        <dbReference type="ARBA" id="ARBA00007952"/>
    </source>
</evidence>
<dbReference type="Pfam" id="PF00742">
    <property type="entry name" value="Homoserine_dh"/>
    <property type="match status" value="1"/>
</dbReference>
<dbReference type="InterPro" id="IPR045865">
    <property type="entry name" value="ACT-like_dom_sf"/>
</dbReference>
<dbReference type="Pfam" id="PF03447">
    <property type="entry name" value="NAD_binding_3"/>
    <property type="match status" value="1"/>
</dbReference>
<dbReference type="Gene3D" id="1.20.120.1320">
    <property type="entry name" value="Aspartokinase, catalytic domain"/>
    <property type="match status" value="1"/>
</dbReference>
<proteinExistence type="inferred from homology"/>
<comment type="pathway">
    <text evidence="5">Amino-acid biosynthesis; L-methionine biosynthesis via de novo pathway; L-homoserine from L-aspartate: step 3/3.</text>
</comment>
<evidence type="ECO:0000256" key="27">
    <source>
        <dbReference type="ARBA" id="ARBA00049031"/>
    </source>
</evidence>
<dbReference type="Pfam" id="PF22468">
    <property type="entry name" value="ACT_9"/>
    <property type="match status" value="2"/>
</dbReference>
<evidence type="ECO:0000313" key="30">
    <source>
        <dbReference type="Proteomes" id="UP000289859"/>
    </source>
</evidence>
<dbReference type="CDD" id="cd04922">
    <property type="entry name" value="ACT_AKi-HSDH-ThrA_2"/>
    <property type="match status" value="1"/>
</dbReference>
<feature type="domain" description="ACT" evidence="28">
    <location>
        <begin position="397"/>
        <end position="470"/>
    </location>
</feature>
<keyword evidence="14" id="KW-0547">Nucleotide-binding</keyword>
<dbReference type="PANTHER" id="PTHR43070">
    <property type="match status" value="1"/>
</dbReference>
<name>A0A4Q0P3Y3_9FLAO</name>
<evidence type="ECO:0000256" key="21">
    <source>
        <dbReference type="ARBA" id="ARBA00023154"/>
    </source>
</evidence>
<dbReference type="InterPro" id="IPR036291">
    <property type="entry name" value="NAD(P)-bd_dom_sf"/>
</dbReference>
<keyword evidence="30" id="KW-1185">Reference proteome</keyword>
<evidence type="ECO:0000256" key="13">
    <source>
        <dbReference type="ARBA" id="ARBA00022723"/>
    </source>
</evidence>
<keyword evidence="13" id="KW-0479">Metal-binding</keyword>
<evidence type="ECO:0000256" key="25">
    <source>
        <dbReference type="ARBA" id="ARBA00048561"/>
    </source>
</evidence>
<dbReference type="CDD" id="cd04257">
    <property type="entry name" value="AAK_AK-HSDH"/>
    <property type="match status" value="1"/>
</dbReference>
<dbReference type="InterPro" id="IPR002912">
    <property type="entry name" value="ACT_dom"/>
</dbReference>
<evidence type="ECO:0000256" key="6">
    <source>
        <dbReference type="ARBA" id="ARBA00005139"/>
    </source>
</evidence>
<dbReference type="Gene3D" id="3.40.1160.10">
    <property type="entry name" value="Acetylglutamate kinase-like"/>
    <property type="match status" value="1"/>
</dbReference>
<evidence type="ECO:0000256" key="8">
    <source>
        <dbReference type="ARBA" id="ARBA00010046"/>
    </source>
</evidence>
<dbReference type="InterPro" id="IPR019811">
    <property type="entry name" value="HDH_CS"/>
</dbReference>
<dbReference type="OrthoDB" id="9799110at2"/>
<feature type="domain" description="ACT" evidence="28">
    <location>
        <begin position="316"/>
        <end position="385"/>
    </location>
</feature>
<comment type="caution">
    <text evidence="29">The sequence shown here is derived from an EMBL/GenBank/DDBJ whole genome shotgun (WGS) entry which is preliminary data.</text>
</comment>
<evidence type="ECO:0000259" key="28">
    <source>
        <dbReference type="PROSITE" id="PS51671"/>
    </source>
</evidence>
<dbReference type="FunFam" id="3.30.360.10:FF:000006">
    <property type="entry name" value="Bifunctional aspartokinase/homoserine dehydrogenase"/>
    <property type="match status" value="1"/>
</dbReference>
<dbReference type="Gene3D" id="3.30.360.10">
    <property type="entry name" value="Dihydrodipicolinate Reductase, domain 2"/>
    <property type="match status" value="1"/>
</dbReference>
<dbReference type="InterPro" id="IPR001341">
    <property type="entry name" value="Asp_kinase"/>
</dbReference>
<dbReference type="PROSITE" id="PS01042">
    <property type="entry name" value="HOMOSER_DHGENASE"/>
    <property type="match status" value="1"/>
</dbReference>
<evidence type="ECO:0000256" key="15">
    <source>
        <dbReference type="ARBA" id="ARBA00022777"/>
    </source>
</evidence>
<comment type="pathway">
    <text evidence="6">Amino-acid biosynthesis; L-threonine biosynthesis; L-threonine from L-aspartate: step 1/5.</text>
</comment>
<dbReference type="PIRSF" id="PIRSF000727">
    <property type="entry name" value="ThrA"/>
    <property type="match status" value="1"/>
</dbReference>
<keyword evidence="18" id="KW-0560">Oxidoreductase</keyword>
<dbReference type="GO" id="GO:0004072">
    <property type="term" value="F:aspartate kinase activity"/>
    <property type="evidence" value="ECO:0007669"/>
    <property type="project" value="UniProtKB-EC"/>
</dbReference>
<dbReference type="GO" id="GO:0009089">
    <property type="term" value="P:lysine biosynthetic process via diaminopimelate"/>
    <property type="evidence" value="ECO:0007669"/>
    <property type="project" value="UniProtKB-UniPathway"/>
</dbReference>
<evidence type="ECO:0000256" key="23">
    <source>
        <dbReference type="ARBA" id="ARBA00023268"/>
    </source>
</evidence>
<dbReference type="SUPFAM" id="SSF51735">
    <property type="entry name" value="NAD(P)-binding Rossmann-fold domains"/>
    <property type="match status" value="1"/>
</dbReference>
<comment type="similarity">
    <text evidence="7">In the C-terminal section; belongs to the homoserine dehydrogenase family.</text>
</comment>
<dbReference type="UniPathway" id="UPA00034">
    <property type="reaction ID" value="UER00015"/>
</dbReference>
<dbReference type="Pfam" id="PF00696">
    <property type="entry name" value="AA_kinase"/>
    <property type="match status" value="1"/>
</dbReference>
<dbReference type="InterPro" id="IPR001048">
    <property type="entry name" value="Asp/Glu/Uridylate_kinase"/>
</dbReference>
<keyword evidence="17" id="KW-0521">NADP</keyword>
<evidence type="ECO:0000256" key="3">
    <source>
        <dbReference type="ARBA" id="ARBA00004986"/>
    </source>
</evidence>
<comment type="pathway">
    <text evidence="3">Amino-acid biosynthesis; L-methionine biosynthesis via de novo pathway; L-homoserine from L-aspartate: step 1/3.</text>
</comment>
<comment type="similarity">
    <text evidence="8">In the N-terminal section; belongs to the aspartokinase family.</text>
</comment>
<keyword evidence="15 29" id="KW-0418">Kinase</keyword>
<keyword evidence="23" id="KW-0511">Multifunctional enzyme</keyword>
<dbReference type="GO" id="GO:0050661">
    <property type="term" value="F:NADP binding"/>
    <property type="evidence" value="ECO:0007669"/>
    <property type="project" value="InterPro"/>
</dbReference>
<dbReference type="GO" id="GO:0004412">
    <property type="term" value="F:homoserine dehydrogenase activity"/>
    <property type="evidence" value="ECO:0007669"/>
    <property type="project" value="UniProtKB-EC"/>
</dbReference>
<organism evidence="29 30">
    <name type="scientific">Leeuwenhoekiella polynyae</name>
    <dbReference type="NCBI Taxonomy" id="1550906"/>
    <lineage>
        <taxon>Bacteria</taxon>
        <taxon>Pseudomonadati</taxon>
        <taxon>Bacteroidota</taxon>
        <taxon>Flavobacteriia</taxon>
        <taxon>Flavobacteriales</taxon>
        <taxon>Flavobacteriaceae</taxon>
        <taxon>Leeuwenhoekiella</taxon>
    </lineage>
</organism>
<dbReference type="GO" id="GO:0009090">
    <property type="term" value="P:homoserine biosynthetic process"/>
    <property type="evidence" value="ECO:0007669"/>
    <property type="project" value="UniProtKB-ARBA"/>
</dbReference>
<dbReference type="PROSITE" id="PS00324">
    <property type="entry name" value="ASPARTOKINASE"/>
    <property type="match status" value="1"/>
</dbReference>
<gene>
    <name evidence="29" type="ORF">DSM02_2139</name>
</gene>
<dbReference type="InterPro" id="IPR018042">
    <property type="entry name" value="Aspartate_kinase_CS"/>
</dbReference>
<keyword evidence="10" id="KW-0028">Amino-acid biosynthesis</keyword>
<keyword evidence="22" id="KW-0486">Methionine biosynthesis</keyword>
<dbReference type="AlphaFoldDB" id="A0A4Q0P3Y3"/>
<keyword evidence="21" id="KW-0457">Lysine biosynthesis</keyword>
<dbReference type="GO" id="GO:0009088">
    <property type="term" value="P:threonine biosynthetic process"/>
    <property type="evidence" value="ECO:0007669"/>
    <property type="project" value="UniProtKB-UniPathway"/>
</dbReference>
<sequence>MRVLKFGGTSVGSVANINQVINIVAKGAEKQKITVVVSALGGVTDLLMQSGILASTKEDYTSVFEELESKHLEFIKELVPNDQEAIADIEGLLNDLKSLLQGIYLINELSPKTIDKLLAFGEILSSSIIARAMYAKGLDAARKDSRDLITTNDKHTKAGVNYKVTNSQLEYYFAKAKQQITVLPGFIASSASGETTTLGRGGSDFTAAIVAAALEVEQVEIYTDVSGMYTANPKIVKQAKPIDNISYHEAMELSHFGAKVLYPPTIVPVMSKNIPIRIKNTLKPEDKGTLIQNQEGKSDNPIKGLSNINNIALLTLEGGGMVGIPGISKRLFETLSNQGINIILITQASSEHSICLGVMEEDAGRAKNAIDEEFEYEISLNKIDPLTLEIGLSIIALVGDQMKSHQGTSGKMFSTLGKNNVNIRAIAQGASEKNISAVIAQKDVKKALNSLHERFFEAQRKQLNLFITGVGNVGEKLLNQIQQQQDYLKKNLNINMRVLGLSNSRKMHMDENGIDLNNWKEALEGGEPATLDGFHEAVVNQNQRNSIFVDITANADVADMYGKYLKQSVAVVACNKIAASSDFEKYSELKRLSKAYNAPLLFETNVGAGLPIIDTLNNLIASGDRVNRIQAVLSGSLNFVFNNFKSGESFHDVVQAAKAEGFTEPDPRIDLSGVDVARKILILARESGLKINLEDIKNEPFLTEKNLNSDDVPHFFETLKEDAAHFEKLVADAEAKKHRLKYVAQLDNGKASVGLQSVPEGHPFYELKGSDNIVLFFTDRYPEQPMQIKGAGAGGDVTASGLFADIIRTATF</sequence>
<dbReference type="GO" id="GO:0009086">
    <property type="term" value="P:methionine biosynthetic process"/>
    <property type="evidence" value="ECO:0007669"/>
    <property type="project" value="UniProtKB-KW"/>
</dbReference>
<evidence type="ECO:0000256" key="5">
    <source>
        <dbReference type="ARBA" id="ARBA00005062"/>
    </source>
</evidence>
<keyword evidence="19" id="KW-0520">NAD</keyword>
<dbReference type="UniPathway" id="UPA00050">
    <property type="reaction ID" value="UER00063"/>
</dbReference>
<dbReference type="InterPro" id="IPR041743">
    <property type="entry name" value="AK-HSDH_N"/>
</dbReference>
<dbReference type="SUPFAM" id="SSF55347">
    <property type="entry name" value="Glyceraldehyde-3-phosphate dehydrogenase-like, C-terminal domain"/>
    <property type="match status" value="1"/>
</dbReference>
<dbReference type="InterPro" id="IPR054352">
    <property type="entry name" value="ACT_Aspartokinase"/>
</dbReference>
<dbReference type="Proteomes" id="UP000289859">
    <property type="component" value="Unassembled WGS sequence"/>
</dbReference>
<dbReference type="InterPro" id="IPR011147">
    <property type="entry name" value="Bifunc_Aspkin/hSer_DH"/>
</dbReference>
<dbReference type="FunFam" id="3.30.2130.10:FF:000001">
    <property type="entry name" value="Bifunctional aspartokinase/homoserine dehydrogenase"/>
    <property type="match status" value="1"/>
</dbReference>
<accession>A0A4Q0P3Y3</accession>